<comment type="caution">
    <text evidence="3">The sequence shown here is derived from an EMBL/GenBank/DDBJ whole genome shotgun (WGS) entry which is preliminary data.</text>
</comment>
<dbReference type="GO" id="GO:0051666">
    <property type="term" value="P:actin cortical patch localization"/>
    <property type="evidence" value="ECO:0007669"/>
    <property type="project" value="TreeGrafter"/>
</dbReference>
<evidence type="ECO:0000259" key="2">
    <source>
        <dbReference type="Pfam" id="PF09431"/>
    </source>
</evidence>
<dbReference type="PANTHER" id="PTHR13357:SF1">
    <property type="entry name" value="NCK-INTERACTING PROTEIN WITH SH3 DOMAIN"/>
    <property type="match status" value="1"/>
</dbReference>
<dbReference type="GO" id="GO:0006897">
    <property type="term" value="P:endocytosis"/>
    <property type="evidence" value="ECO:0007669"/>
    <property type="project" value="TreeGrafter"/>
</dbReference>
<name>A0A232M4G4_9EURO</name>
<dbReference type="InterPro" id="IPR030125">
    <property type="entry name" value="SPIN90/Ldb17"/>
</dbReference>
<dbReference type="Proteomes" id="UP000243515">
    <property type="component" value="Unassembled WGS sequence"/>
</dbReference>
<dbReference type="EMBL" id="NPHW01002557">
    <property type="protein sequence ID" value="OXV11228.1"/>
    <property type="molecule type" value="Genomic_DNA"/>
</dbReference>
<feature type="region of interest" description="Disordered" evidence="1">
    <location>
        <begin position="426"/>
        <end position="445"/>
    </location>
</feature>
<feature type="domain" description="SPIN90/Ldb17 leucine-rich" evidence="2">
    <location>
        <begin position="235"/>
        <end position="376"/>
    </location>
</feature>
<dbReference type="InterPro" id="IPR018556">
    <property type="entry name" value="SPIN90/Ldb17_LRD"/>
</dbReference>
<feature type="compositionally biased region" description="Basic and acidic residues" evidence="1">
    <location>
        <begin position="657"/>
        <end position="670"/>
    </location>
</feature>
<evidence type="ECO:0000256" key="1">
    <source>
        <dbReference type="SAM" id="MobiDB-lite"/>
    </source>
</evidence>
<dbReference type="OrthoDB" id="445362at2759"/>
<accession>A0A232M4G4</accession>
<feature type="region of interest" description="Disordered" evidence="1">
    <location>
        <begin position="534"/>
        <end position="697"/>
    </location>
</feature>
<feature type="compositionally biased region" description="Polar residues" evidence="1">
    <location>
        <begin position="614"/>
        <end position="623"/>
    </location>
</feature>
<evidence type="ECO:0000313" key="4">
    <source>
        <dbReference type="Proteomes" id="UP000243515"/>
    </source>
</evidence>
<dbReference type="GO" id="GO:0030479">
    <property type="term" value="C:actin cortical patch"/>
    <property type="evidence" value="ECO:0007669"/>
    <property type="project" value="TreeGrafter"/>
</dbReference>
<keyword evidence="4" id="KW-1185">Reference proteome</keyword>
<organism evidence="3 4">
    <name type="scientific">Elaphomyces granulatus</name>
    <dbReference type="NCBI Taxonomy" id="519963"/>
    <lineage>
        <taxon>Eukaryota</taxon>
        <taxon>Fungi</taxon>
        <taxon>Dikarya</taxon>
        <taxon>Ascomycota</taxon>
        <taxon>Pezizomycotina</taxon>
        <taxon>Eurotiomycetes</taxon>
        <taxon>Eurotiomycetidae</taxon>
        <taxon>Eurotiales</taxon>
        <taxon>Elaphomycetaceae</taxon>
        <taxon>Elaphomyces</taxon>
    </lineage>
</organism>
<evidence type="ECO:0000313" key="3">
    <source>
        <dbReference type="EMBL" id="OXV11228.1"/>
    </source>
</evidence>
<feature type="compositionally biased region" description="Low complexity" evidence="1">
    <location>
        <begin position="624"/>
        <end position="634"/>
    </location>
</feature>
<sequence>MERSKIYSTYVPAVCRHLLPQTSLRNLRRAHEEDEDGPEHEPFAKEMEYELPYSPNNEQQFWEELHEIVSAECESHAVIDNTLRAYLSFTARYKGVYANSIDDISHCSYKLLSSSLFSKHADYVRRQIIYGLLQDDDPDTLLIIVSFLLLDGRENKTTFLVMNEEGSFPRLLELIEHHKPGDDARWTELHFLLLNLLYETSRIQRVKIEDLVLVEDDIVRHLFDFIEQPPDDTNDPYHYHVIRALLVLNEQFIVSADDPTSGASHHPPTNKVIKILSVYGNVYKTFGENIILLLNREVETSLQMLTLKLLYLIFTTPSTYEYFYTNDLRVLVDILIRNLLDLPEEAAPLRHTYLRVLYPLLAHTQLKYPPYYKRDEVKNMLSILVHGQFQENEDCERILHFADVDEDTKRLVARCWKVEWLRDPLQTPREDNPTDNSVPTGSSNKMTGELTVEHRQISPVASLSPVESTSFKELTDFGSPSMVFVSSNKQVKVLGMSLEPARSSSVSMLEVASHTEKPGMMPIQQPDNSMDTRMAVRVKQKPDPPKARRWRGRETKDEDDGGSKSATDEAEAKIENLVSRRRSSDDFLAPSPRLPTSRSVSRLRPTVPPPRRSSYATVACQSTPNAALGPGAANGHHKQSSKPEPPKTRRWRHGTRAKGEPAVHKQEEPPGRTTPPTSLMHQESSIDSSSSLEDCIN</sequence>
<gene>
    <name evidence="3" type="ORF">Egran_01013</name>
</gene>
<dbReference type="GO" id="GO:0071933">
    <property type="term" value="F:Arp2/3 complex binding"/>
    <property type="evidence" value="ECO:0007669"/>
    <property type="project" value="TreeGrafter"/>
</dbReference>
<dbReference type="AlphaFoldDB" id="A0A232M4G4"/>
<protein>
    <recommendedName>
        <fullName evidence="2">SPIN90/Ldb17 leucine-rich domain-containing protein</fullName>
    </recommendedName>
</protein>
<dbReference type="GO" id="GO:0000147">
    <property type="term" value="P:actin cortical patch assembly"/>
    <property type="evidence" value="ECO:0007669"/>
    <property type="project" value="TreeGrafter"/>
</dbReference>
<feature type="compositionally biased region" description="Basic and acidic residues" evidence="1">
    <location>
        <begin position="540"/>
        <end position="556"/>
    </location>
</feature>
<proteinExistence type="predicted"/>
<reference evidence="3 4" key="1">
    <citation type="journal article" date="2015" name="Environ. Microbiol.">
        <title>Metagenome sequence of Elaphomyces granulatus from sporocarp tissue reveals Ascomycota ectomycorrhizal fingerprints of genome expansion and a Proteobacteria-rich microbiome.</title>
        <authorList>
            <person name="Quandt C.A."/>
            <person name="Kohler A."/>
            <person name="Hesse C.N."/>
            <person name="Sharpton T.J."/>
            <person name="Martin F."/>
            <person name="Spatafora J.W."/>
        </authorList>
    </citation>
    <scope>NUCLEOTIDE SEQUENCE [LARGE SCALE GENOMIC DNA]</scope>
    <source>
        <strain evidence="3 4">OSC145934</strain>
    </source>
</reference>
<feature type="compositionally biased region" description="Polar residues" evidence="1">
    <location>
        <begin position="674"/>
        <end position="683"/>
    </location>
</feature>
<dbReference type="Pfam" id="PF09431">
    <property type="entry name" value="SPIN90_LRD"/>
    <property type="match status" value="1"/>
</dbReference>
<feature type="compositionally biased region" description="Polar residues" evidence="1">
    <location>
        <begin position="434"/>
        <end position="445"/>
    </location>
</feature>
<dbReference type="PANTHER" id="PTHR13357">
    <property type="entry name" value="SH3 ADAPTER PROTEIN SPIN90 NCK INTERACTING PROTEIN WITH SH3 DOMAIN"/>
    <property type="match status" value="1"/>
</dbReference>